<dbReference type="PANTHER" id="PTHR11142:SF0">
    <property type="entry name" value="TRNA PSEUDOURIDINE SYNTHASE-LIKE 1"/>
    <property type="match status" value="1"/>
</dbReference>
<dbReference type="GO" id="GO:0160147">
    <property type="term" value="F:tRNA pseudouridine(38-40) synthase activity"/>
    <property type="evidence" value="ECO:0007669"/>
    <property type="project" value="UniProtKB-EC"/>
</dbReference>
<comment type="caution">
    <text evidence="9">The sequence shown here is derived from an EMBL/GenBank/DDBJ whole genome shotgun (WGS) entry which is preliminary data.</text>
</comment>
<dbReference type="FunFam" id="3.30.70.580:FF:000001">
    <property type="entry name" value="tRNA pseudouridine synthase A"/>
    <property type="match status" value="1"/>
</dbReference>
<dbReference type="Gene3D" id="3.30.70.580">
    <property type="entry name" value="Pseudouridine synthase I, catalytic domain, N-terminal subdomain"/>
    <property type="match status" value="1"/>
</dbReference>
<evidence type="ECO:0000313" key="10">
    <source>
        <dbReference type="Proteomes" id="UP000234384"/>
    </source>
</evidence>
<evidence type="ECO:0000256" key="3">
    <source>
        <dbReference type="ARBA" id="ARBA00023235"/>
    </source>
</evidence>
<gene>
    <name evidence="4" type="primary">truA</name>
    <name evidence="9" type="ORF">CYJ57_00720</name>
</gene>
<dbReference type="OrthoDB" id="9811823at2"/>
<evidence type="ECO:0000256" key="4">
    <source>
        <dbReference type="HAMAP-Rule" id="MF_00171"/>
    </source>
</evidence>
<dbReference type="InterPro" id="IPR020097">
    <property type="entry name" value="PsdUridine_synth_TruA_a/b_dom"/>
</dbReference>
<dbReference type="InterPro" id="IPR020095">
    <property type="entry name" value="PsdUridine_synth_TruA_C"/>
</dbReference>
<evidence type="ECO:0000256" key="1">
    <source>
        <dbReference type="ARBA" id="ARBA00009375"/>
    </source>
</evidence>
<feature type="domain" description="Pseudouridine synthase I TruA alpha/beta" evidence="8">
    <location>
        <begin position="147"/>
        <end position="251"/>
    </location>
</feature>
<proteinExistence type="inferred from homology"/>
<reference evidence="9 10" key="1">
    <citation type="submission" date="2017-12" db="EMBL/GenBank/DDBJ databases">
        <title>Phylogenetic diversity of female urinary microbiome.</title>
        <authorList>
            <person name="Thomas-White K."/>
            <person name="Wolfe A.J."/>
        </authorList>
    </citation>
    <scope>NUCLEOTIDE SEQUENCE [LARGE SCALE GENOMIC DNA]</scope>
    <source>
        <strain evidence="9 10">UMB0898</strain>
    </source>
</reference>
<feature type="active site" description="Nucleophile" evidence="4 5">
    <location>
        <position position="56"/>
    </location>
</feature>
<dbReference type="GO" id="GO:0031119">
    <property type="term" value="P:tRNA pseudouridine synthesis"/>
    <property type="evidence" value="ECO:0007669"/>
    <property type="project" value="UniProtKB-UniRule"/>
</dbReference>
<dbReference type="SUPFAM" id="SSF55120">
    <property type="entry name" value="Pseudouridine synthase"/>
    <property type="match status" value="1"/>
</dbReference>
<dbReference type="PIRSF" id="PIRSF001430">
    <property type="entry name" value="tRNA_psdUrid_synth"/>
    <property type="match status" value="1"/>
</dbReference>
<evidence type="ECO:0000259" key="8">
    <source>
        <dbReference type="Pfam" id="PF01416"/>
    </source>
</evidence>
<accession>A0A2I1K507</accession>
<evidence type="ECO:0000256" key="2">
    <source>
        <dbReference type="ARBA" id="ARBA00022694"/>
    </source>
</evidence>
<evidence type="ECO:0000256" key="5">
    <source>
        <dbReference type="PIRSR" id="PIRSR001430-1"/>
    </source>
</evidence>
<dbReference type="GO" id="GO:0003723">
    <property type="term" value="F:RNA binding"/>
    <property type="evidence" value="ECO:0007669"/>
    <property type="project" value="InterPro"/>
</dbReference>
<comment type="subunit">
    <text evidence="4">Homodimer.</text>
</comment>
<name>A0A2I1K507_9LACT</name>
<evidence type="ECO:0000256" key="6">
    <source>
        <dbReference type="PIRSR" id="PIRSR001430-2"/>
    </source>
</evidence>
<dbReference type="CDD" id="cd02570">
    <property type="entry name" value="PseudoU_synth_EcTruA"/>
    <property type="match status" value="1"/>
</dbReference>
<dbReference type="InterPro" id="IPR020094">
    <property type="entry name" value="TruA/RsuA/RluB/E/F_N"/>
</dbReference>
<comment type="similarity">
    <text evidence="1 4 7">Belongs to the tRNA pseudouridine synthase TruA family.</text>
</comment>
<dbReference type="Gene3D" id="3.30.70.660">
    <property type="entry name" value="Pseudouridine synthase I, catalytic domain, C-terminal subdomain"/>
    <property type="match status" value="1"/>
</dbReference>
<dbReference type="HAMAP" id="MF_00171">
    <property type="entry name" value="TruA"/>
    <property type="match status" value="1"/>
</dbReference>
<dbReference type="InterPro" id="IPR001406">
    <property type="entry name" value="PsdUridine_synth_TruA"/>
</dbReference>
<dbReference type="NCBIfam" id="TIGR00071">
    <property type="entry name" value="hisT_truA"/>
    <property type="match status" value="1"/>
</dbReference>
<comment type="caution">
    <text evidence="4">Lacks conserved residue(s) required for the propagation of feature annotation.</text>
</comment>
<sequence length="256" mass="28827">MPRYALKIQYDGTNYVGYQVQDNGLSIQEVLERALRRIAKVSSTTRVANTVSGRTDAGVHALGQVVHVDFPYEIPSEGLRRGLNSILDDSIRVVAVACVSNTFHARYDAISKTYRYIVDLNDFPNPFTRLYTLHHPYPIEIARIEEAIQAVKGTHDFTSFCSTKTQQEDKVRTVTEAAIVYQEDANHLIFTFSGNGFLYNMVRILVGTLLQIGDGIRPVSDMERLLQVRDRNLAGPTAKPEGLFLVEVVYPENIFK</sequence>
<dbReference type="Proteomes" id="UP000234384">
    <property type="component" value="Unassembled WGS sequence"/>
</dbReference>
<feature type="binding site" evidence="4 6">
    <location>
        <position position="114"/>
    </location>
    <ligand>
        <name>substrate</name>
    </ligand>
</feature>
<dbReference type="Pfam" id="PF01416">
    <property type="entry name" value="PseudoU_synth_1"/>
    <property type="match status" value="2"/>
</dbReference>
<dbReference type="EC" id="5.4.99.12" evidence="4"/>
<keyword evidence="2 4" id="KW-0819">tRNA processing</keyword>
<dbReference type="EMBL" id="PKHE01000001">
    <property type="protein sequence ID" value="PKY90730.1"/>
    <property type="molecule type" value="Genomic_DNA"/>
</dbReference>
<comment type="catalytic activity">
    <reaction evidence="4 7">
        <text>uridine(38/39/40) in tRNA = pseudouridine(38/39/40) in tRNA</text>
        <dbReference type="Rhea" id="RHEA:22376"/>
        <dbReference type="Rhea" id="RHEA-COMP:10085"/>
        <dbReference type="Rhea" id="RHEA-COMP:10087"/>
        <dbReference type="ChEBI" id="CHEBI:65314"/>
        <dbReference type="ChEBI" id="CHEBI:65315"/>
        <dbReference type="EC" id="5.4.99.12"/>
    </reaction>
</comment>
<feature type="domain" description="Pseudouridine synthase I TruA alpha/beta" evidence="8">
    <location>
        <begin position="9"/>
        <end position="108"/>
    </location>
</feature>
<dbReference type="PANTHER" id="PTHR11142">
    <property type="entry name" value="PSEUDOURIDYLATE SYNTHASE"/>
    <property type="match status" value="1"/>
</dbReference>
<dbReference type="InterPro" id="IPR020103">
    <property type="entry name" value="PsdUridine_synth_cat_dom_sf"/>
</dbReference>
<dbReference type="RefSeq" id="WP_006700882.1">
    <property type="nucleotide sequence ID" value="NZ_PKHE01000001.1"/>
</dbReference>
<organism evidence="9 10">
    <name type="scientific">Falseniella ignava</name>
    <dbReference type="NCBI Taxonomy" id="137730"/>
    <lineage>
        <taxon>Bacteria</taxon>
        <taxon>Bacillati</taxon>
        <taxon>Bacillota</taxon>
        <taxon>Bacilli</taxon>
        <taxon>Lactobacillales</taxon>
        <taxon>Aerococcaceae</taxon>
        <taxon>Falseniella</taxon>
    </lineage>
</organism>
<evidence type="ECO:0000313" key="9">
    <source>
        <dbReference type="EMBL" id="PKY90730.1"/>
    </source>
</evidence>
<evidence type="ECO:0000256" key="7">
    <source>
        <dbReference type="RuleBase" id="RU003792"/>
    </source>
</evidence>
<protein>
    <recommendedName>
        <fullName evidence="4">tRNA pseudouridine synthase A</fullName>
        <ecNumber evidence="4">5.4.99.12</ecNumber>
    </recommendedName>
    <alternativeName>
        <fullName evidence="4">tRNA pseudouridine(38-40) synthase</fullName>
    </alternativeName>
    <alternativeName>
        <fullName evidence="4">tRNA pseudouridylate synthase I</fullName>
    </alternativeName>
    <alternativeName>
        <fullName evidence="4">tRNA-uridine isomerase I</fullName>
    </alternativeName>
</protein>
<dbReference type="AlphaFoldDB" id="A0A2I1K507"/>
<keyword evidence="3 4" id="KW-0413">Isomerase</keyword>
<comment type="function">
    <text evidence="4">Formation of pseudouridine at positions 38, 39 and 40 in the anticodon stem and loop of transfer RNAs.</text>
</comment>